<dbReference type="Pfam" id="PF04717">
    <property type="entry name" value="Phage_base_V"/>
    <property type="match status" value="1"/>
</dbReference>
<feature type="signal peptide" evidence="1">
    <location>
        <begin position="1"/>
        <end position="27"/>
    </location>
</feature>
<evidence type="ECO:0000259" key="2">
    <source>
        <dbReference type="Pfam" id="PF04717"/>
    </source>
</evidence>
<name>A0A1K2HKU0_9NEIS</name>
<dbReference type="AlphaFoldDB" id="A0A1K2HKU0"/>
<dbReference type="RefSeq" id="WP_072428907.1">
    <property type="nucleotide sequence ID" value="NZ_FPKR01000009.1"/>
</dbReference>
<evidence type="ECO:0000256" key="1">
    <source>
        <dbReference type="SAM" id="SignalP"/>
    </source>
</evidence>
<dbReference type="Gene3D" id="2.40.50.230">
    <property type="entry name" value="Gp5 N-terminal domain"/>
    <property type="match status" value="1"/>
</dbReference>
<gene>
    <name evidence="3" type="ORF">SAMN02745887_02395</name>
</gene>
<dbReference type="SUPFAM" id="SSF69255">
    <property type="entry name" value="gp5 N-terminal domain-like"/>
    <property type="match status" value="1"/>
</dbReference>
<dbReference type="OrthoDB" id="1907165at2"/>
<accession>A0A1K2HKU0</accession>
<keyword evidence="1" id="KW-0732">Signal</keyword>
<dbReference type="InterPro" id="IPR006531">
    <property type="entry name" value="Gp5/Vgr_OB"/>
</dbReference>
<dbReference type="EMBL" id="FPKR01000009">
    <property type="protein sequence ID" value="SFZ77391.1"/>
    <property type="molecule type" value="Genomic_DNA"/>
</dbReference>
<dbReference type="InterPro" id="IPR037026">
    <property type="entry name" value="Vgr_OB-fold_dom_sf"/>
</dbReference>
<feature type="chain" id="PRO_5012159467" evidence="1">
    <location>
        <begin position="28"/>
        <end position="118"/>
    </location>
</feature>
<dbReference type="STRING" id="1121279.SAMN02745887_02395"/>
<sequence>MRFAGCSSKRSCRFARRATFAIQLAHAAGDNAPGSEAGFTWVRVAEWLAGPNWGTQFTPRVGDEVLIDFMEGDVDRPMVVGSLYNDQAIPPYAAGHDGPANHAGHLSGFHSQTPMYCT</sequence>
<protein>
    <submittedName>
        <fullName evidence="3">Phage-related baseplate assembly protein</fullName>
    </submittedName>
</protein>
<evidence type="ECO:0000313" key="3">
    <source>
        <dbReference type="EMBL" id="SFZ77391.1"/>
    </source>
</evidence>
<dbReference type="Proteomes" id="UP000186513">
    <property type="component" value="Unassembled WGS sequence"/>
</dbReference>
<organism evidence="3 4">
    <name type="scientific">Chitinimonas taiwanensis DSM 18899</name>
    <dbReference type="NCBI Taxonomy" id="1121279"/>
    <lineage>
        <taxon>Bacteria</taxon>
        <taxon>Pseudomonadati</taxon>
        <taxon>Pseudomonadota</taxon>
        <taxon>Betaproteobacteria</taxon>
        <taxon>Neisseriales</taxon>
        <taxon>Chitinibacteraceae</taxon>
        <taxon>Chitinimonas</taxon>
    </lineage>
</organism>
<keyword evidence="4" id="KW-1185">Reference proteome</keyword>
<feature type="domain" description="Gp5/Type VI secretion system Vgr protein OB-fold" evidence="2">
    <location>
        <begin position="39"/>
        <end position="84"/>
    </location>
</feature>
<proteinExistence type="predicted"/>
<evidence type="ECO:0000313" key="4">
    <source>
        <dbReference type="Proteomes" id="UP000186513"/>
    </source>
</evidence>
<reference evidence="3 4" key="1">
    <citation type="submission" date="2016-11" db="EMBL/GenBank/DDBJ databases">
        <authorList>
            <person name="Jaros S."/>
            <person name="Januszkiewicz K."/>
            <person name="Wedrychowicz H."/>
        </authorList>
    </citation>
    <scope>NUCLEOTIDE SEQUENCE [LARGE SCALE GENOMIC DNA]</scope>
    <source>
        <strain evidence="3 4">DSM 18899</strain>
    </source>
</reference>